<proteinExistence type="predicted"/>
<dbReference type="OrthoDB" id="5824387at2"/>
<dbReference type="PROSITE" id="PS50110">
    <property type="entry name" value="RESPONSE_REGULATORY"/>
    <property type="match status" value="1"/>
</dbReference>
<dbReference type="SMART" id="SM00448">
    <property type="entry name" value="REC"/>
    <property type="match status" value="1"/>
</dbReference>
<gene>
    <name evidence="3" type="ORF">C9J12_25375</name>
</gene>
<dbReference type="Proteomes" id="UP000240987">
    <property type="component" value="Unassembled WGS sequence"/>
</dbReference>
<evidence type="ECO:0000256" key="1">
    <source>
        <dbReference type="PROSITE-ProRule" id="PRU00169"/>
    </source>
</evidence>
<dbReference type="EMBL" id="PYMJ01000041">
    <property type="protein sequence ID" value="PSU44829.1"/>
    <property type="molecule type" value="Genomic_DNA"/>
</dbReference>
<evidence type="ECO:0000313" key="4">
    <source>
        <dbReference type="Proteomes" id="UP000240987"/>
    </source>
</evidence>
<organism evidence="3 4">
    <name type="scientific">Photobacterium frigidiphilum</name>
    <dbReference type="NCBI Taxonomy" id="264736"/>
    <lineage>
        <taxon>Bacteria</taxon>
        <taxon>Pseudomonadati</taxon>
        <taxon>Pseudomonadota</taxon>
        <taxon>Gammaproteobacteria</taxon>
        <taxon>Vibrionales</taxon>
        <taxon>Vibrionaceae</taxon>
        <taxon>Photobacterium</taxon>
    </lineage>
</organism>
<dbReference type="SUPFAM" id="SSF52172">
    <property type="entry name" value="CheY-like"/>
    <property type="match status" value="1"/>
</dbReference>
<reference evidence="3 4" key="1">
    <citation type="submission" date="2018-01" db="EMBL/GenBank/DDBJ databases">
        <title>Whole genome sequencing of Histamine producing bacteria.</title>
        <authorList>
            <person name="Butler K."/>
        </authorList>
    </citation>
    <scope>NUCLEOTIDE SEQUENCE [LARGE SCALE GENOMIC DNA]</scope>
    <source>
        <strain evidence="3 4">JCM 12947</strain>
    </source>
</reference>
<dbReference type="Gene3D" id="3.40.50.2300">
    <property type="match status" value="1"/>
</dbReference>
<dbReference type="AlphaFoldDB" id="A0A2T3J7T3"/>
<name>A0A2T3J7T3_9GAMM</name>
<comment type="caution">
    <text evidence="3">The sequence shown here is derived from an EMBL/GenBank/DDBJ whole genome shotgun (WGS) entry which is preliminary data.</text>
</comment>
<keyword evidence="4" id="KW-1185">Reference proteome</keyword>
<dbReference type="InterPro" id="IPR051271">
    <property type="entry name" value="2C-system_Tx_regulators"/>
</dbReference>
<feature type="modified residue" description="4-aspartylphosphate" evidence="1">
    <location>
        <position position="56"/>
    </location>
</feature>
<sequence length="133" mass="15243">MSKFLIIEDNRVMAEVLAQIIRKCITPREIMKCSTIESAHKVLLNSKDSITGIFLDLNIEKRLDGLELLAFIRNNYPTIPVSIITSESDTETVKRTLLCKPQDYLIKPLSVAKVKRSILKFKENKNYKLNMTS</sequence>
<protein>
    <submittedName>
        <fullName evidence="3">Response regulator</fullName>
    </submittedName>
</protein>
<dbReference type="Pfam" id="PF00072">
    <property type="entry name" value="Response_reg"/>
    <property type="match status" value="1"/>
</dbReference>
<dbReference type="InterPro" id="IPR011006">
    <property type="entry name" value="CheY-like_superfamily"/>
</dbReference>
<dbReference type="GO" id="GO:0000156">
    <property type="term" value="F:phosphorelay response regulator activity"/>
    <property type="evidence" value="ECO:0007669"/>
    <property type="project" value="TreeGrafter"/>
</dbReference>
<dbReference type="PANTHER" id="PTHR45526">
    <property type="entry name" value="TRANSCRIPTIONAL REGULATORY PROTEIN DPIA"/>
    <property type="match status" value="1"/>
</dbReference>
<dbReference type="PANTHER" id="PTHR45526:SF1">
    <property type="entry name" value="TRANSCRIPTIONAL REGULATORY PROTEIN DCUR-RELATED"/>
    <property type="match status" value="1"/>
</dbReference>
<dbReference type="RefSeq" id="WP_107245250.1">
    <property type="nucleotide sequence ID" value="NZ_PYMJ01000041.1"/>
</dbReference>
<evidence type="ECO:0000259" key="2">
    <source>
        <dbReference type="PROSITE" id="PS50110"/>
    </source>
</evidence>
<evidence type="ECO:0000313" key="3">
    <source>
        <dbReference type="EMBL" id="PSU44829.1"/>
    </source>
</evidence>
<feature type="domain" description="Response regulatory" evidence="2">
    <location>
        <begin position="3"/>
        <end position="122"/>
    </location>
</feature>
<dbReference type="InterPro" id="IPR001789">
    <property type="entry name" value="Sig_transdc_resp-reg_receiver"/>
</dbReference>
<accession>A0A2T3J7T3</accession>
<keyword evidence="1" id="KW-0597">Phosphoprotein</keyword>